<comment type="similarity">
    <text evidence="5">Belongs to the SAT4 family.</text>
</comment>
<evidence type="ECO:0000256" key="5">
    <source>
        <dbReference type="ARBA" id="ARBA00038359"/>
    </source>
</evidence>
<feature type="transmembrane region" description="Helical" evidence="6">
    <location>
        <begin position="151"/>
        <end position="173"/>
    </location>
</feature>
<accession>A0ABR4AFX6</accession>
<dbReference type="Proteomes" id="UP001590950">
    <property type="component" value="Unassembled WGS sequence"/>
</dbReference>
<comment type="subcellular location">
    <subcellularLocation>
        <location evidence="1">Membrane</location>
        <topology evidence="1">Multi-pass membrane protein</topology>
    </subcellularLocation>
</comment>
<evidence type="ECO:0000256" key="6">
    <source>
        <dbReference type="SAM" id="Phobius"/>
    </source>
</evidence>
<evidence type="ECO:0000256" key="2">
    <source>
        <dbReference type="ARBA" id="ARBA00022692"/>
    </source>
</evidence>
<keyword evidence="2 6" id="KW-0812">Transmembrane</keyword>
<keyword evidence="9" id="KW-1185">Reference proteome</keyword>
<feature type="transmembrane region" description="Helical" evidence="6">
    <location>
        <begin position="20"/>
        <end position="41"/>
    </location>
</feature>
<dbReference type="PANTHER" id="PTHR33048:SF157">
    <property type="entry name" value="INTEGRAL MEMBRANE PROTEIN"/>
    <property type="match status" value="1"/>
</dbReference>
<feature type="transmembrane region" description="Helical" evidence="6">
    <location>
        <begin position="53"/>
        <end position="74"/>
    </location>
</feature>
<evidence type="ECO:0000256" key="3">
    <source>
        <dbReference type="ARBA" id="ARBA00022989"/>
    </source>
</evidence>
<sequence length="371" mass="40933">MSKQQPAKFSTFAFVYHGNVIAAGAALPAVGIIVVALRYWTRVKRKTRLGIDDWLMVPALLCVIGMGACLIVGAKKHVMGYPTPATTALSPADEVPLLLPGQGTLELIEWVFWSLMILAYGFIKLSATFFYRRIFVAQAWSAFDIVTKITITFIIMWTIGFFLVNVFGCGKHFSSNWGTFQKYEQCVDGVPELTGMIISDFITDLIVLILPFPIIWRLHMTTTRKFAVTVILLLGASSLGASLARMVLQIQVNMYGYRTKADVYLTITAISYWSMIEAGLAVIAVCLPTLQTLLTRGSVQSLVASVRSAISLRSMRLHSSHGSRNFRTGQNSYSEMPGVESGAEDIIALTNVERLPHVLKPENAHIGLEFA</sequence>
<evidence type="ECO:0000256" key="1">
    <source>
        <dbReference type="ARBA" id="ARBA00004141"/>
    </source>
</evidence>
<keyword evidence="3 6" id="KW-1133">Transmembrane helix</keyword>
<dbReference type="InterPro" id="IPR049326">
    <property type="entry name" value="Rhodopsin_dom_fungi"/>
</dbReference>
<comment type="caution">
    <text evidence="8">The sequence shown here is derived from an EMBL/GenBank/DDBJ whole genome shotgun (WGS) entry which is preliminary data.</text>
</comment>
<dbReference type="EMBL" id="JBEFKJ010000011">
    <property type="protein sequence ID" value="KAL2043609.1"/>
    <property type="molecule type" value="Genomic_DNA"/>
</dbReference>
<reference evidence="8 9" key="1">
    <citation type="submission" date="2024-09" db="EMBL/GenBank/DDBJ databases">
        <title>Rethinking Asexuality: The Enigmatic Case of Functional Sexual Genes in Lepraria (Stereocaulaceae).</title>
        <authorList>
            <person name="Doellman M."/>
            <person name="Sun Y."/>
            <person name="Barcenas-Pena A."/>
            <person name="Lumbsch H.T."/>
            <person name="Grewe F."/>
        </authorList>
    </citation>
    <scope>NUCLEOTIDE SEQUENCE [LARGE SCALE GENOMIC DNA]</scope>
    <source>
        <strain evidence="8 9">Mercado 3170</strain>
    </source>
</reference>
<organism evidence="8 9">
    <name type="scientific">Stereocaulon virgatum</name>
    <dbReference type="NCBI Taxonomy" id="373712"/>
    <lineage>
        <taxon>Eukaryota</taxon>
        <taxon>Fungi</taxon>
        <taxon>Dikarya</taxon>
        <taxon>Ascomycota</taxon>
        <taxon>Pezizomycotina</taxon>
        <taxon>Lecanoromycetes</taxon>
        <taxon>OSLEUM clade</taxon>
        <taxon>Lecanoromycetidae</taxon>
        <taxon>Lecanorales</taxon>
        <taxon>Lecanorineae</taxon>
        <taxon>Stereocaulaceae</taxon>
        <taxon>Stereocaulon</taxon>
    </lineage>
</organism>
<feature type="transmembrane region" description="Helical" evidence="6">
    <location>
        <begin position="226"/>
        <end position="244"/>
    </location>
</feature>
<gene>
    <name evidence="8" type="ORF">N7G274_003916</name>
</gene>
<proteinExistence type="inferred from homology"/>
<keyword evidence="4 6" id="KW-0472">Membrane</keyword>
<feature type="transmembrane region" description="Helical" evidence="6">
    <location>
        <begin position="193"/>
        <end position="214"/>
    </location>
</feature>
<feature type="transmembrane region" description="Helical" evidence="6">
    <location>
        <begin position="110"/>
        <end position="131"/>
    </location>
</feature>
<dbReference type="Pfam" id="PF20684">
    <property type="entry name" value="Fung_rhodopsin"/>
    <property type="match status" value="1"/>
</dbReference>
<feature type="transmembrane region" description="Helical" evidence="6">
    <location>
        <begin position="264"/>
        <end position="287"/>
    </location>
</feature>
<evidence type="ECO:0000256" key="4">
    <source>
        <dbReference type="ARBA" id="ARBA00023136"/>
    </source>
</evidence>
<protein>
    <recommendedName>
        <fullName evidence="7">Rhodopsin domain-containing protein</fullName>
    </recommendedName>
</protein>
<name>A0ABR4AFX6_9LECA</name>
<feature type="domain" description="Rhodopsin" evidence="7">
    <location>
        <begin position="37"/>
        <end position="295"/>
    </location>
</feature>
<dbReference type="PANTHER" id="PTHR33048">
    <property type="entry name" value="PTH11-LIKE INTEGRAL MEMBRANE PROTEIN (AFU_ORTHOLOGUE AFUA_5G11245)"/>
    <property type="match status" value="1"/>
</dbReference>
<evidence type="ECO:0000313" key="8">
    <source>
        <dbReference type="EMBL" id="KAL2043609.1"/>
    </source>
</evidence>
<evidence type="ECO:0000259" key="7">
    <source>
        <dbReference type="Pfam" id="PF20684"/>
    </source>
</evidence>
<dbReference type="InterPro" id="IPR052337">
    <property type="entry name" value="SAT4-like"/>
</dbReference>
<evidence type="ECO:0000313" key="9">
    <source>
        <dbReference type="Proteomes" id="UP001590950"/>
    </source>
</evidence>